<dbReference type="Pfam" id="PF25275">
    <property type="entry name" value="Golvesin_C"/>
    <property type="match status" value="1"/>
</dbReference>
<evidence type="ECO:0000313" key="5">
    <source>
        <dbReference type="Proteomes" id="UP001238450"/>
    </source>
</evidence>
<dbReference type="InterPro" id="IPR033803">
    <property type="entry name" value="CBD-like_Golvesin-Xly"/>
</dbReference>
<feature type="chain" id="PRO_5042524989" evidence="2">
    <location>
        <begin position="33"/>
        <end position="2913"/>
    </location>
</feature>
<dbReference type="InterPro" id="IPR022385">
    <property type="entry name" value="Rhs_assc_core"/>
</dbReference>
<dbReference type="PANTHER" id="PTHR32305">
    <property type="match status" value="1"/>
</dbReference>
<evidence type="ECO:0000259" key="3">
    <source>
        <dbReference type="SMART" id="SM00306"/>
    </source>
</evidence>
<evidence type="ECO:0000256" key="2">
    <source>
        <dbReference type="SAM" id="SignalP"/>
    </source>
</evidence>
<feature type="region of interest" description="Disordered" evidence="1">
    <location>
        <begin position="334"/>
        <end position="361"/>
    </location>
</feature>
<dbReference type="Proteomes" id="UP001238450">
    <property type="component" value="Unassembled WGS sequence"/>
</dbReference>
<dbReference type="InterPro" id="IPR006530">
    <property type="entry name" value="YD"/>
</dbReference>
<evidence type="ECO:0000256" key="1">
    <source>
        <dbReference type="SAM" id="MobiDB-lite"/>
    </source>
</evidence>
<feature type="domain" description="Hint" evidence="3">
    <location>
        <begin position="2664"/>
        <end position="2758"/>
    </location>
</feature>
<dbReference type="PROSITE" id="PS50817">
    <property type="entry name" value="INTEIN_N_TER"/>
    <property type="match status" value="1"/>
</dbReference>
<dbReference type="Gene3D" id="2.180.10.10">
    <property type="entry name" value="RHS repeat-associated core"/>
    <property type="match status" value="3"/>
</dbReference>
<evidence type="ECO:0000313" key="4">
    <source>
        <dbReference type="EMBL" id="MDQ0417938.1"/>
    </source>
</evidence>
<dbReference type="Gene3D" id="2.60.120.970">
    <property type="match status" value="1"/>
</dbReference>
<dbReference type="Pfam" id="PF05593">
    <property type="entry name" value="RHS_repeat"/>
    <property type="match status" value="3"/>
</dbReference>
<dbReference type="NCBIfam" id="NF033679">
    <property type="entry name" value="DNRLRE_dom"/>
    <property type="match status" value="3"/>
</dbReference>
<dbReference type="InterPro" id="IPR050708">
    <property type="entry name" value="T6SS_VgrG/RHS"/>
</dbReference>
<dbReference type="SMART" id="SM00306">
    <property type="entry name" value="HintN"/>
    <property type="match status" value="1"/>
</dbReference>
<dbReference type="SUPFAM" id="SSF51294">
    <property type="entry name" value="Hedgehog/intein (Hint) domain"/>
    <property type="match status" value="1"/>
</dbReference>
<keyword evidence="2" id="KW-0732">Signal</keyword>
<dbReference type="InterPro" id="IPR006141">
    <property type="entry name" value="Intein_N"/>
</dbReference>
<feature type="compositionally biased region" description="Polar residues" evidence="1">
    <location>
        <begin position="341"/>
        <end position="361"/>
    </location>
</feature>
<dbReference type="RefSeq" id="WP_307253268.1">
    <property type="nucleotide sequence ID" value="NZ_JAUSUV010000008.1"/>
</dbReference>
<dbReference type="InterPro" id="IPR010671">
    <property type="entry name" value="Disaggr-rel_dom"/>
</dbReference>
<dbReference type="InterPro" id="IPR003587">
    <property type="entry name" value="Hint_dom_N"/>
</dbReference>
<dbReference type="Pfam" id="PF00688">
    <property type="entry name" value="TGFb_propeptide"/>
    <property type="match status" value="1"/>
</dbReference>
<organism evidence="4 5">
    <name type="scientific">Croceifilum oryzae</name>
    <dbReference type="NCBI Taxonomy" id="1553429"/>
    <lineage>
        <taxon>Bacteria</taxon>
        <taxon>Bacillati</taxon>
        <taxon>Bacillota</taxon>
        <taxon>Bacilli</taxon>
        <taxon>Bacillales</taxon>
        <taxon>Thermoactinomycetaceae</taxon>
        <taxon>Croceifilum</taxon>
    </lineage>
</organism>
<dbReference type="NCBIfam" id="TIGR01643">
    <property type="entry name" value="YD_repeat_2x"/>
    <property type="match status" value="5"/>
</dbReference>
<comment type="caution">
    <text evidence="4">The sequence shown here is derived from an EMBL/GenBank/DDBJ whole genome shotgun (WGS) entry which is preliminary data.</text>
</comment>
<gene>
    <name evidence="4" type="ORF">J2Z48_002122</name>
</gene>
<dbReference type="Gene3D" id="2.170.16.10">
    <property type="entry name" value="Hedgehog/Intein (Hint) domain"/>
    <property type="match status" value="1"/>
</dbReference>
<name>A0AAJ1WT05_9BACL</name>
<dbReference type="NCBIfam" id="TIGR03696">
    <property type="entry name" value="Rhs_assc_core"/>
    <property type="match status" value="1"/>
</dbReference>
<dbReference type="GO" id="GO:0016539">
    <property type="term" value="P:intein-mediated protein splicing"/>
    <property type="evidence" value="ECO:0007669"/>
    <property type="project" value="InterPro"/>
</dbReference>
<dbReference type="Gene3D" id="2.60.40.10">
    <property type="entry name" value="Immunoglobulins"/>
    <property type="match status" value="1"/>
</dbReference>
<dbReference type="EMBL" id="JAUSUV010000008">
    <property type="protein sequence ID" value="MDQ0417938.1"/>
    <property type="molecule type" value="Genomic_DNA"/>
</dbReference>
<protein>
    <submittedName>
        <fullName evidence="4">RHS repeat-associated protein</fullName>
    </submittedName>
</protein>
<dbReference type="InterPro" id="IPR036844">
    <property type="entry name" value="Hint_dom_sf"/>
</dbReference>
<dbReference type="CDD" id="cd00081">
    <property type="entry name" value="Hint"/>
    <property type="match status" value="1"/>
</dbReference>
<keyword evidence="5" id="KW-1185">Reference proteome</keyword>
<feature type="signal peptide" evidence="2">
    <location>
        <begin position="1"/>
        <end position="32"/>
    </location>
</feature>
<dbReference type="Pfam" id="PF07591">
    <property type="entry name" value="PT-HINT"/>
    <property type="match status" value="1"/>
</dbReference>
<dbReference type="Pfam" id="PF06848">
    <property type="entry name" value="Disaggr_repeat"/>
    <property type="match status" value="1"/>
</dbReference>
<accession>A0AAJ1WT05</accession>
<reference evidence="4 5" key="1">
    <citation type="submission" date="2023-07" db="EMBL/GenBank/DDBJ databases">
        <title>Genomic Encyclopedia of Type Strains, Phase IV (KMG-IV): sequencing the most valuable type-strain genomes for metagenomic binning, comparative biology and taxonomic classification.</title>
        <authorList>
            <person name="Goeker M."/>
        </authorList>
    </citation>
    <scope>NUCLEOTIDE SEQUENCE [LARGE SCALE GENOMIC DNA]</scope>
    <source>
        <strain evidence="4 5">DSM 46876</strain>
    </source>
</reference>
<dbReference type="InterPro" id="IPR013783">
    <property type="entry name" value="Ig-like_fold"/>
</dbReference>
<dbReference type="InterPro" id="IPR031325">
    <property type="entry name" value="RHS_repeat"/>
</dbReference>
<proteinExistence type="predicted"/>
<dbReference type="InterPro" id="IPR001111">
    <property type="entry name" value="TGF-b_propeptide"/>
</dbReference>
<dbReference type="PANTHER" id="PTHR32305:SF15">
    <property type="entry name" value="PROTEIN RHSA-RELATED"/>
    <property type="match status" value="1"/>
</dbReference>
<sequence length="2913" mass="325388">MKKKRSLLRRLFLVSTSFSIFFGTAFPTSTHAADFASATYKAAEWGFLSVYMSAKDTWNKLSDQWTLASEKTNGSKEFTDNQQSLPVKETAPKGKKVVDPKRVKELVEQRKINAKFYELSDGRIEAEISSDPVHYRDSDGKLQDIQNGISKTSQKGYVYSSEKNQFKTYFSDRANELVKISSGKHAISMGLKAPNKPQVSPTVKGNIISFPDVLNKSKIEYQTENSKVKERIVLNEKPESNVFDFILETGDLDPKLQSDGSVLFVDKGDVGVFKIPKPFMYDSKKEESSPYGYAWSHDVKQEIVQVDGKNVLRVIADKDWINNEKRSFPITIDPTLELQPTPGNGAQNSKDTMINSSSPTTNYNDNWRLSVGADSSQISRSIVKFDTSVIPSGSKIDFAQVQLYYDQNFCTGCKDTDQDVTFSLHRVLQDWNPAEATWKEAKKGVPWTSQGGTYRGAVEASTYVLDNTDSTGITKNGTWNLSSNVAGGVNGSYHAAQPNDKSATNTFTWKLYLNESGTYDVAASNVKASDRATSAPYSIVHNGGTTKAYVNQRTASTGYQSLGQFKFAAGDSHSITLSNYDSSKKVDGAVIADAVRFTKTAEVNKSANVNNRWHDYTARDLVQSWVDGSQENYGVLIKAKDESKKVGGVRYTASQNFDENAVRPKLKVVYGKPSVLLAEPTKIYANGAELKWTRYIRSDFVEYQIHRSTNQAFIPDETTLVAPIPNQNTLTFTDTTATPTPSYSSDPFGRAYFYQIAVKTVDGTIVPSTTQLVRLPKSGMTIQILQNAIDTTISSKVPGRGFDYLEGSPWASVGNNSETLETTRSLYKFDLSSIPSTAKVVNADFSLWSWQRDSVGTKNATYNVHSLKKDFTSEEGANWKDYNKEFDSSVIDYVTNVTNDPKWLNWDVTSVATQWVKDRAANKGFMIRHSDEGSKAAKEKILTVSSEMTLAPQLKPKMKVVYIDKKAANSYYAPKTPTTMKSGETYPVEVTLSNPTDTAWNGSTDSLGCHWALPNGTDRTTEDNCVGAQFKPIDADGNESVATVNIAPGQTVTVRGNIKAPAISQPNKLREGLILQWDLKLDGKWLSKSPDPIPTLNQFVMVEDPNGGKDLGVDENHASSDGKTTGTGINLYRGNASFSYASFENPSRGDFSTSVNLTYNSLDTSDSPIGVGWSLDTSSFVRLGASLGDQVYTDKQDKITRGSMDLLDSDGTNHTFTWDTTTKEFKSQPGDELYLQYLSGGSSSRKWVVTEPDRTQYYFDDKGYLVEANDQNGNNLRYTYEEKSVSNKPVKLLRYVTDSQNRQTLTIEYNDNHKVSKIKALQPTATETPQRVIEFTYDASNRLTKFVDGAGTNIAKTHEFVYDLLSTNVINQIKDPRGNITKIDYYTDGENKHRVSKMSNKKDEVMLYTYNDKERIETDLKGNSTKYLMDDKGDPVKITDAKGNVSEFKYDANHNMTWKKDPNGGITTWTYDELGNVLTTTDPENNAISDPSKRKFSRYDYQYSLNKHVAELIKTTTPEGRFTKTTYNEIGNVVSVEDSEGNKTVTSYHGNSGLVKSVTDSNGKVTTYGDPSVADFGYDANGEAKKETDALGNTTITKHDDFGNIVEVTDPKGKTATFSFDVFGRPLGSKMPKDQAKGEFITTTAPTYDANDNVIEKTSPMGAKFVYKYDEYDRLVEELEPKNHPSDPEKKTTYFYDELGNLIKEVEPKGNLTDDPNDYTTTHTYNELNQLVAVTNSQGHKITYEYDKIGNQIKVTQPKGNQTPDNPNDYVVTTTYDLNNRPVKVTDADGKSIETTYDADGKTIQSKDKEGNVHKVSYNIQGLVSEEQSPQKAGVTRTTRYTYDKMGNVTQVDPPRGTATPYADDFVQKKTYDDLGRVKEVIFPRDPNSSNPRFKEEQKIIYSYDEVGNVTSVSTPPSEGQTERNISTFTYFDNGLLKTVTDSWGVKTEYDYNQIGSQIERVSTSSDGKVERKMSWDYFPDGKLKKNVDEGLQNKGSSSDTERKQFEYAYDINDNIVSMKDSSSNKKVDEYRTAYTPLNQVKEVQEVVDGIVKRSIQYDYDVHGNLFKQEYSNNISEYSYNGLDQVTQFSHKKSAEDNKPQVYGFQYTTSGKTKKETKPNGTVTDFEYNPDGSVSQWETKKTNGTSLQKHSYEYDLHGNPTKDVYAGLDANNKPIHNTYAYTYDPRDRLVRYDKSGTQSSTEEYVLDANSNMVSKTRDGVLSTYKYDKNRLIEETEAGLTSKYIYDAMGRVDKITTDGKDKETFTYDQFDRTIEHTKLDKDNVTMIKSRFAYDPLDRTTSKVEKAGTANEKATTFNYLGNTDQVLSEEVAGKVTQSYSYSAWGQRLTMLKEETKELSYFESGNNGVEMLTDETGNIRATYGFTPYGEDDKDMFTGVDKIDATKPDQAMYNPFRYEGKRWDSNTQSYDLGFRDYRPGEGRFLSSDSYNGAGAHLALMMDAGNYNLYGYAGGNPISNSDPDGHAWWNNWNDFKAGVSSATSAVVSTVSTYAQKAYDTVVSVARSTYNAGKKFVKKIVAPIKRAINKIYNKVKNVVKKVVSYTKRAVKSAKSAIKSITKPKPKSATSSKPSAWVSALRETASWVVAEIPIISSVNDAVVLIAGHDFITGDDVPRLYGAIGLFSPISSKEARLGGHVIETAGEQLGKRLCFAAGTLIRTERGNKSIEDIQVGDKVLSKDDKTGKMEYKKVTQLFKRDVDKIYTVHVGKEKIETTAEHPFWVEGQGWTKAQDLHAGDLLQDENGFNVPVEKVIVKEEKTTVYNFEVEDFHTYYVSDTGIWVHNKCGGEAYDVGFYKDLLGNRHKGLDAHHVGQTAAMKRLVSNYDRDLSPAILVPSIGHTRRGASGTVSKNPNGFTSARDVVARDIWELRRVYPDAPNTSLQELIRMNKELYPEVARR</sequence>